<feature type="compositionally biased region" description="Polar residues" evidence="1">
    <location>
        <begin position="266"/>
        <end position="278"/>
    </location>
</feature>
<protein>
    <submittedName>
        <fullName evidence="2">Putative phage DNA replication protein O</fullName>
    </submittedName>
</protein>
<reference evidence="2 4" key="1">
    <citation type="journal article" date="2013" name="PLoS ONE">
        <title>Complete Genome Analysis of a Haemophilus parasuis Serovar 12 Strain from China.</title>
        <authorList>
            <person name="Li Y."/>
            <person name="Kwok A.H."/>
            <person name="Jiang J."/>
            <person name="Zou Y."/>
            <person name="Zheng F."/>
            <person name="Chen P."/>
            <person name="Hou C."/>
            <person name="Leung F.C."/>
            <person name="Jiang P."/>
        </authorList>
    </citation>
    <scope>NUCLEOTIDE SEQUENCE [LARGE SCALE GENOMIC DNA]</scope>
    <source>
        <strain evidence="2 4">ZJ0906</strain>
    </source>
</reference>
<evidence type="ECO:0000313" key="4">
    <source>
        <dbReference type="Proteomes" id="UP000014672"/>
    </source>
</evidence>
<evidence type="ECO:0000256" key="1">
    <source>
        <dbReference type="SAM" id="MobiDB-lite"/>
    </source>
</evidence>
<dbReference type="KEGG" id="hpaz:K756_03885"/>
<dbReference type="Proteomes" id="UP000014672">
    <property type="component" value="Chromosome"/>
</dbReference>
<dbReference type="KEGG" id="hpaz:K756_04280"/>
<evidence type="ECO:0000313" key="3">
    <source>
        <dbReference type="EMBL" id="AGO16069.1"/>
    </source>
</evidence>
<dbReference type="EMBL" id="CP005384">
    <property type="protein sequence ID" value="AGO16069.1"/>
    <property type="molecule type" value="Genomic_DNA"/>
</dbReference>
<evidence type="ECO:0000313" key="2">
    <source>
        <dbReference type="EMBL" id="AGO15998.1"/>
    </source>
</evidence>
<sequence>MSFSQKLRQLGQPIAYYPQLAKPLGGVTAAILFGQLFFWQDKTSNPLGVYKTQAELEQETGLSRREQETARKKLVELGILVETHKRLEHRIYFKLDLVKFDALMDDIREEAKPPLPNVTNEHSPMAESDIREEAKPPLPNVTNEHSPMAESDIREEAKPPFVNTENTSENTNNNTSLTGSINAREKKSADLILLEKFGITEQLAKDFIVHRKSFKAPITETALKGFQREADKAKIPIQQAIAISIERGWRGFNAGWDWQNDGVSAKNPQNPSARNTSKPFIPDDEGNWAEGMSITLRGS</sequence>
<feature type="region of interest" description="Disordered" evidence="1">
    <location>
        <begin position="261"/>
        <end position="299"/>
    </location>
</feature>
<name>A0A806J900_GLAPU</name>
<proteinExistence type="predicted"/>
<organism evidence="2 4">
    <name type="scientific">Glaesserella parasuis ZJ0906</name>
    <dbReference type="NCBI Taxonomy" id="1322346"/>
    <lineage>
        <taxon>Bacteria</taxon>
        <taxon>Pseudomonadati</taxon>
        <taxon>Pseudomonadota</taxon>
        <taxon>Gammaproteobacteria</taxon>
        <taxon>Pasteurellales</taxon>
        <taxon>Pasteurellaceae</taxon>
        <taxon>Glaesserella</taxon>
    </lineage>
</organism>
<dbReference type="EMBL" id="CP005384">
    <property type="protein sequence ID" value="AGO15998.1"/>
    <property type="molecule type" value="Genomic_DNA"/>
</dbReference>
<gene>
    <name evidence="2" type="ORF">K756_03885</name>
    <name evidence="3" type="ORF">K756_04280</name>
</gene>
<feature type="region of interest" description="Disordered" evidence="1">
    <location>
        <begin position="113"/>
        <end position="155"/>
    </location>
</feature>
<dbReference type="AlphaFoldDB" id="A0A806J900"/>
<accession>A0A806J900</accession>